<keyword evidence="5 9" id="KW-0798">TonB box</keyword>
<dbReference type="InterPro" id="IPR008969">
    <property type="entry name" value="CarboxyPept-like_regulatory"/>
</dbReference>
<evidence type="ECO:0000256" key="7">
    <source>
        <dbReference type="ARBA" id="ARBA00023237"/>
    </source>
</evidence>
<evidence type="ECO:0000256" key="3">
    <source>
        <dbReference type="ARBA" id="ARBA00022452"/>
    </source>
</evidence>
<evidence type="ECO:0000259" key="11">
    <source>
        <dbReference type="Pfam" id="PF07715"/>
    </source>
</evidence>
<evidence type="ECO:0000256" key="4">
    <source>
        <dbReference type="ARBA" id="ARBA00022692"/>
    </source>
</evidence>
<sequence length="1046" mass="116526">MKAIINQKDRHSKMKNLIYSLIGLTTITCSTAFGQERQLAGTVRGSSGPLKDVTITEKNVTSHQTRTDDNGHFKLNISSGTIVVNHLGYLRQEVDVQGKNTITIQLVPREQEIDEVIVVGYGKTTKKTLTGAVSSISGDEIRQSPSPSLQNTLAGRLTGFTSQQRSGQPGNDGATFYVRGTSSYTGNNQPLIIVDDIEFTYAQFQTLNANEVESISILKDAATTSIYGIKGANGVVLVTTTRGKSGKPQINFQTEYALSQLTRTPRYLDAYESAKLLVESQVNTNNLNPNANFKPQFSEEDLQLFKEGTSPYTHPNNDWTDILLRKFAPQSTNTLNVTGGTDRARYYVSVGYLNQGGQLKDFSEDLNSKFYYKRYNYRSNIDLKVNNDLDVRFDFFGSLGETNRNNASANDNIFSDLSRTAETAPYNYPLFNPDGSLGYSVWQRNSAGRNNNNLIGRLMYNGYYRTHNNNMNLAASANQKLNFITQGLSFKGTLAYRNDYAYNRSLQRPTAGGGFPSYIYDPTTDSYSFGRQDNVYRIATPSLNYGAGSTNYAITLQAMLNYSRSFAQAHHVSALVLYNQNSKSATGAKDYNFIPENFRGYTARIGYDFKNRYLLELSGAYNGSDRFAKERRFGFFPAASIGWNIAEEKFVKQKLPFIDIFKLRGSYGLTGVDNTGGVYAYLQNYSIGSGSGLFGEANNNSYVTAAEGALGNNQVTWEKEKKMDIGLDLAFLNRKVTATIDYFDNNRFDILTSRGAVSAVFGQTLPNVNLGKTNNKGWEVEFGYTGQIQDNWRYTVKGTYSLAKNKVLFRDEPVPLYPYQKQTGQAIGAKLKYSWTGEFYTTEEIADPNVAKPAGGRPGDLKYKDLNGDGIINASDQSFFGYTNLPNTTYGITLGAGYKNFNVTVLFQGAANFVASAEGAVIHHNASKALPIHLQHWTPELGNAAKYPQVYTSSLSQSPRDWYSDFWAIPGDYIRLKTAEISYTLTATTLQKLKIKQLRIYSSGYNLFTWTKLDKLYNLDPEVLESSADLPYPPTRIFNFGLNVTF</sequence>
<feature type="domain" description="TonB-dependent receptor-like beta-barrel" evidence="10">
    <location>
        <begin position="421"/>
        <end position="899"/>
    </location>
</feature>
<name>A0ABU0U5K6_9SPHI</name>
<dbReference type="PROSITE" id="PS52016">
    <property type="entry name" value="TONB_DEPENDENT_REC_3"/>
    <property type="match status" value="1"/>
</dbReference>
<dbReference type="Proteomes" id="UP001244640">
    <property type="component" value="Unassembled WGS sequence"/>
</dbReference>
<evidence type="ECO:0000256" key="9">
    <source>
        <dbReference type="RuleBase" id="RU003357"/>
    </source>
</evidence>
<dbReference type="InterPro" id="IPR012910">
    <property type="entry name" value="Plug_dom"/>
</dbReference>
<keyword evidence="2 8" id="KW-0813">Transport</keyword>
<keyword evidence="4 8" id="KW-0812">Transmembrane</keyword>
<dbReference type="Pfam" id="PF07715">
    <property type="entry name" value="Plug"/>
    <property type="match status" value="1"/>
</dbReference>
<dbReference type="NCBIfam" id="TIGR04057">
    <property type="entry name" value="SusC_RagA_signa"/>
    <property type="match status" value="1"/>
</dbReference>
<dbReference type="Pfam" id="PF00593">
    <property type="entry name" value="TonB_dep_Rec_b-barrel"/>
    <property type="match status" value="1"/>
</dbReference>
<dbReference type="EMBL" id="JAUTBA010000001">
    <property type="protein sequence ID" value="MDQ1150246.1"/>
    <property type="molecule type" value="Genomic_DNA"/>
</dbReference>
<keyword evidence="13" id="KW-1185">Reference proteome</keyword>
<dbReference type="SUPFAM" id="SSF56935">
    <property type="entry name" value="Porins"/>
    <property type="match status" value="1"/>
</dbReference>
<keyword evidence="6 8" id="KW-0472">Membrane</keyword>
<feature type="domain" description="TonB-dependent receptor plug" evidence="11">
    <location>
        <begin position="126"/>
        <end position="235"/>
    </location>
</feature>
<dbReference type="SUPFAM" id="SSF49464">
    <property type="entry name" value="Carboxypeptidase regulatory domain-like"/>
    <property type="match status" value="1"/>
</dbReference>
<dbReference type="Gene3D" id="2.170.130.10">
    <property type="entry name" value="TonB-dependent receptor, plug domain"/>
    <property type="match status" value="1"/>
</dbReference>
<dbReference type="Pfam" id="PF13715">
    <property type="entry name" value="CarbopepD_reg_2"/>
    <property type="match status" value="1"/>
</dbReference>
<evidence type="ECO:0000259" key="10">
    <source>
        <dbReference type="Pfam" id="PF00593"/>
    </source>
</evidence>
<evidence type="ECO:0000256" key="1">
    <source>
        <dbReference type="ARBA" id="ARBA00004571"/>
    </source>
</evidence>
<dbReference type="InterPro" id="IPR000531">
    <property type="entry name" value="Beta-barrel_TonB"/>
</dbReference>
<comment type="subcellular location">
    <subcellularLocation>
        <location evidence="1 8">Cell outer membrane</location>
        <topology evidence="1 8">Multi-pass membrane protein</topology>
    </subcellularLocation>
</comment>
<evidence type="ECO:0000256" key="8">
    <source>
        <dbReference type="PROSITE-ProRule" id="PRU01360"/>
    </source>
</evidence>
<evidence type="ECO:0000256" key="2">
    <source>
        <dbReference type="ARBA" id="ARBA00022448"/>
    </source>
</evidence>
<comment type="similarity">
    <text evidence="8 9">Belongs to the TonB-dependent receptor family.</text>
</comment>
<keyword evidence="3 8" id="KW-1134">Transmembrane beta strand</keyword>
<proteinExistence type="inferred from homology"/>
<comment type="caution">
    <text evidence="12">The sequence shown here is derived from an EMBL/GenBank/DDBJ whole genome shotgun (WGS) entry which is preliminary data.</text>
</comment>
<dbReference type="Gene3D" id="2.40.170.20">
    <property type="entry name" value="TonB-dependent receptor, beta-barrel domain"/>
    <property type="match status" value="1"/>
</dbReference>
<dbReference type="NCBIfam" id="TIGR04056">
    <property type="entry name" value="OMP_RagA_SusC"/>
    <property type="match status" value="1"/>
</dbReference>
<reference evidence="12 13" key="1">
    <citation type="submission" date="2023-07" db="EMBL/GenBank/DDBJ databases">
        <title>Functional and genomic diversity of the sorghum phyllosphere microbiome.</title>
        <authorList>
            <person name="Shade A."/>
        </authorList>
    </citation>
    <scope>NUCLEOTIDE SEQUENCE [LARGE SCALE GENOMIC DNA]</scope>
    <source>
        <strain evidence="12 13">SORGH_AS_0892</strain>
    </source>
</reference>
<evidence type="ECO:0000256" key="5">
    <source>
        <dbReference type="ARBA" id="ARBA00023077"/>
    </source>
</evidence>
<evidence type="ECO:0000313" key="12">
    <source>
        <dbReference type="EMBL" id="MDQ1150246.1"/>
    </source>
</evidence>
<dbReference type="Gene3D" id="2.60.40.1120">
    <property type="entry name" value="Carboxypeptidase-like, regulatory domain"/>
    <property type="match status" value="1"/>
</dbReference>
<gene>
    <name evidence="12" type="ORF">QE382_002230</name>
</gene>
<protein>
    <submittedName>
        <fullName evidence="12">TonB-linked SusC/RagA family outer membrane protein</fullName>
    </submittedName>
</protein>
<dbReference type="InterPro" id="IPR023997">
    <property type="entry name" value="TonB-dep_OMP_SusC/RagA_CS"/>
</dbReference>
<dbReference type="InterPro" id="IPR023996">
    <property type="entry name" value="TonB-dep_OMP_SusC/RagA"/>
</dbReference>
<evidence type="ECO:0000313" key="13">
    <source>
        <dbReference type="Proteomes" id="UP001244640"/>
    </source>
</evidence>
<keyword evidence="7 8" id="KW-0998">Cell outer membrane</keyword>
<evidence type="ECO:0000256" key="6">
    <source>
        <dbReference type="ARBA" id="ARBA00023136"/>
    </source>
</evidence>
<dbReference type="InterPro" id="IPR037066">
    <property type="entry name" value="Plug_dom_sf"/>
</dbReference>
<dbReference type="InterPro" id="IPR036942">
    <property type="entry name" value="Beta-barrel_TonB_sf"/>
</dbReference>
<accession>A0ABU0U5K6</accession>
<dbReference type="InterPro" id="IPR039426">
    <property type="entry name" value="TonB-dep_rcpt-like"/>
</dbReference>
<organism evidence="12 13">
    <name type="scientific">Sphingobacterium zeae</name>
    <dbReference type="NCBI Taxonomy" id="1776859"/>
    <lineage>
        <taxon>Bacteria</taxon>
        <taxon>Pseudomonadati</taxon>
        <taxon>Bacteroidota</taxon>
        <taxon>Sphingobacteriia</taxon>
        <taxon>Sphingobacteriales</taxon>
        <taxon>Sphingobacteriaceae</taxon>
        <taxon>Sphingobacterium</taxon>
    </lineage>
</organism>